<proteinExistence type="inferred from homology"/>
<keyword evidence="2" id="KW-0004">4Fe-4S</keyword>
<dbReference type="CDD" id="cd01335">
    <property type="entry name" value="Radical_SAM"/>
    <property type="match status" value="1"/>
</dbReference>
<keyword evidence="3" id="KW-0808">Transferase</keyword>
<organism evidence="10">
    <name type="scientific">Timspurckia oligopyrenoides</name>
    <dbReference type="NCBI Taxonomy" id="708627"/>
    <lineage>
        <taxon>Eukaryota</taxon>
        <taxon>Rhodophyta</taxon>
        <taxon>Bangiophyceae</taxon>
        <taxon>Porphyridiales</taxon>
        <taxon>Porphyridiaceae</taxon>
        <taxon>Timspurckia</taxon>
    </lineage>
</organism>
<dbReference type="NCBIfam" id="TIGR03551">
    <property type="entry name" value="F420_cofH"/>
    <property type="match status" value="1"/>
</dbReference>
<comment type="cofactor">
    <cofactor evidence="1">
        <name>[4Fe-4S] cluster</name>
        <dbReference type="ChEBI" id="CHEBI:49883"/>
    </cofactor>
</comment>
<dbReference type="InterPro" id="IPR020050">
    <property type="entry name" value="FO_synthase_su2"/>
</dbReference>
<dbReference type="SFLD" id="SFLDG01064">
    <property type="entry name" value="F420__menaquinone_cofactor_bio"/>
    <property type="match status" value="2"/>
</dbReference>
<keyword evidence="5" id="KW-0479">Metal-binding</keyword>
<dbReference type="NCBIfam" id="NF005609">
    <property type="entry name" value="PRK07360.1"/>
    <property type="match status" value="1"/>
</dbReference>
<evidence type="ECO:0000256" key="2">
    <source>
        <dbReference type="ARBA" id="ARBA00022485"/>
    </source>
</evidence>
<dbReference type="GO" id="GO:0051539">
    <property type="term" value="F:4 iron, 4 sulfur cluster binding"/>
    <property type="evidence" value="ECO:0007669"/>
    <property type="project" value="UniProtKB-KW"/>
</dbReference>
<gene>
    <name evidence="10" type="ORF">TOLI1172_LOCUS8118</name>
</gene>
<evidence type="ECO:0000256" key="7">
    <source>
        <dbReference type="ARBA" id="ARBA00023014"/>
    </source>
</evidence>
<dbReference type="InterPro" id="IPR034405">
    <property type="entry name" value="F420"/>
</dbReference>
<dbReference type="HAMAP" id="MF_01612">
    <property type="entry name" value="FO_synth_sub2"/>
    <property type="match status" value="1"/>
</dbReference>
<dbReference type="Pfam" id="PF04055">
    <property type="entry name" value="Radical_SAM"/>
    <property type="match status" value="1"/>
</dbReference>
<dbReference type="InterPro" id="IPR045567">
    <property type="entry name" value="CofH/MnqC-like_C"/>
</dbReference>
<dbReference type="PANTHER" id="PTHR43076:SF1">
    <property type="entry name" value="LIPOYL SYNTHASE 2"/>
    <property type="match status" value="1"/>
</dbReference>
<evidence type="ECO:0000256" key="3">
    <source>
        <dbReference type="ARBA" id="ARBA00022679"/>
    </source>
</evidence>
<dbReference type="PANTHER" id="PTHR43076">
    <property type="entry name" value="FO SYNTHASE (COFH)"/>
    <property type="match status" value="1"/>
</dbReference>
<accession>A0A7S0ZJD0</accession>
<dbReference type="GO" id="GO:0046872">
    <property type="term" value="F:metal ion binding"/>
    <property type="evidence" value="ECO:0007669"/>
    <property type="project" value="UniProtKB-KW"/>
</dbReference>
<evidence type="ECO:0000256" key="8">
    <source>
        <dbReference type="SAM" id="MobiDB-lite"/>
    </source>
</evidence>
<dbReference type="Pfam" id="PF19288">
    <property type="entry name" value="CofH_C"/>
    <property type="match status" value="1"/>
</dbReference>
<keyword evidence="4" id="KW-0949">S-adenosyl-L-methionine</keyword>
<feature type="compositionally biased region" description="Polar residues" evidence="8">
    <location>
        <begin position="432"/>
        <end position="441"/>
    </location>
</feature>
<feature type="compositionally biased region" description="Basic and acidic residues" evidence="8">
    <location>
        <begin position="417"/>
        <end position="431"/>
    </location>
</feature>
<dbReference type="InterPro" id="IPR007197">
    <property type="entry name" value="rSAM"/>
</dbReference>
<evidence type="ECO:0000256" key="6">
    <source>
        <dbReference type="ARBA" id="ARBA00023004"/>
    </source>
</evidence>
<feature type="domain" description="Radical SAM core" evidence="9">
    <location>
        <begin position="103"/>
        <end position="342"/>
    </location>
</feature>
<feature type="region of interest" description="Disordered" evidence="8">
    <location>
        <begin position="417"/>
        <end position="441"/>
    </location>
</feature>
<name>A0A7S0ZJD0_9RHOD</name>
<dbReference type="SUPFAM" id="SSF102114">
    <property type="entry name" value="Radical SAM enzymes"/>
    <property type="match status" value="1"/>
</dbReference>
<reference evidence="10" key="1">
    <citation type="submission" date="2021-01" db="EMBL/GenBank/DDBJ databases">
        <authorList>
            <person name="Corre E."/>
            <person name="Pelletier E."/>
            <person name="Niang G."/>
            <person name="Scheremetjew M."/>
            <person name="Finn R."/>
            <person name="Kale V."/>
            <person name="Holt S."/>
            <person name="Cochrane G."/>
            <person name="Meng A."/>
            <person name="Brown T."/>
            <person name="Cohen L."/>
        </authorList>
    </citation>
    <scope>NUCLEOTIDE SEQUENCE</scope>
    <source>
        <strain evidence="10">CCMP3278</strain>
    </source>
</reference>
<sequence>MLELLKYRGIQRVYTQKRLITSFISDKYEKENELQRILETSSRNQISKPIQSLLGSICSGGSSKALEPVENVVELLQSKTDLEHRAIRLAADLFRIEQCGNIVSYVVNRNINYTNVCVKRCGFCAFSRTLRKSEEGYLLPLEEIVRRAQEAADLGATEVCIQAGLLPNVDPNQQVSILQSIKQVLPDIHVHAYSPEEVLFGAKARKVSIREHLSSLIDAGLGSMPGTSAEILNQELRNRISPGRISVKNWLEVIRTAHELGIPTTSTMMYGHVEEPYHVAEHLLLIRKVQRETKGFTEFVPLSFVHSEAPMFRSSQGVVKPGPSFDQRLTIHAISRLVLGTDIRNIQASWVKEGKNGALQLLDCGVNDLGGTLINESISTAAGSQHGQLLSPTDLRAIARQAGRQPRQRSTVYKTIRDFPLHPDPNTKESDPLNSVDPSQFGSFHELISNKKFKYDANSS</sequence>
<evidence type="ECO:0000256" key="1">
    <source>
        <dbReference type="ARBA" id="ARBA00001966"/>
    </source>
</evidence>
<dbReference type="InterPro" id="IPR013785">
    <property type="entry name" value="Aldolase_TIM"/>
</dbReference>
<evidence type="ECO:0000256" key="4">
    <source>
        <dbReference type="ARBA" id="ARBA00022691"/>
    </source>
</evidence>
<evidence type="ECO:0000256" key="5">
    <source>
        <dbReference type="ARBA" id="ARBA00022723"/>
    </source>
</evidence>
<dbReference type="GO" id="GO:0044689">
    <property type="term" value="F:7,8-didemethyl-8-hydroxy-5-deazariboflavin synthase activity"/>
    <property type="evidence" value="ECO:0007669"/>
    <property type="project" value="TreeGrafter"/>
</dbReference>
<dbReference type="InterPro" id="IPR058240">
    <property type="entry name" value="rSAM_sf"/>
</dbReference>
<dbReference type="PROSITE" id="PS51918">
    <property type="entry name" value="RADICAL_SAM"/>
    <property type="match status" value="1"/>
</dbReference>
<evidence type="ECO:0000259" key="9">
    <source>
        <dbReference type="PROSITE" id="PS51918"/>
    </source>
</evidence>
<keyword evidence="6" id="KW-0408">Iron</keyword>
<dbReference type="NCBIfam" id="TIGR00423">
    <property type="entry name" value="CofH family radical SAM protein"/>
    <property type="match status" value="1"/>
</dbReference>
<dbReference type="SFLD" id="SFLDG01389">
    <property type="entry name" value="menaquinone_synthsis_involved"/>
    <property type="match status" value="1"/>
</dbReference>
<keyword evidence="7" id="KW-0411">Iron-sulfur</keyword>
<evidence type="ECO:0000313" key="10">
    <source>
        <dbReference type="EMBL" id="CAD8823720.1"/>
    </source>
</evidence>
<dbReference type="AlphaFoldDB" id="A0A7S0ZJD0"/>
<dbReference type="SFLD" id="SFLDG01388">
    <property type="entry name" value="7_8-didemethyl-8-hydroxy-5-dea"/>
    <property type="match status" value="1"/>
</dbReference>
<dbReference type="SFLD" id="SFLDS00029">
    <property type="entry name" value="Radical_SAM"/>
    <property type="match status" value="2"/>
</dbReference>
<dbReference type="InterPro" id="IPR019940">
    <property type="entry name" value="CofH_family"/>
</dbReference>
<dbReference type="Gene3D" id="3.20.20.70">
    <property type="entry name" value="Aldolase class I"/>
    <property type="match status" value="1"/>
</dbReference>
<dbReference type="GO" id="GO:0016765">
    <property type="term" value="F:transferase activity, transferring alkyl or aryl (other than methyl) groups"/>
    <property type="evidence" value="ECO:0007669"/>
    <property type="project" value="InterPro"/>
</dbReference>
<dbReference type="EMBL" id="HBFP01011243">
    <property type="protein sequence ID" value="CAD8823720.1"/>
    <property type="molecule type" value="Transcribed_RNA"/>
</dbReference>
<protein>
    <recommendedName>
        <fullName evidence="9">Radical SAM core domain-containing protein</fullName>
    </recommendedName>
</protein>